<name>A0ABY2HD27_9HYPO</name>
<keyword evidence="3" id="KW-1185">Reference proteome</keyword>
<feature type="region of interest" description="Disordered" evidence="1">
    <location>
        <begin position="1"/>
        <end position="63"/>
    </location>
</feature>
<feature type="compositionally biased region" description="Basic and acidic residues" evidence="1">
    <location>
        <begin position="1"/>
        <end position="16"/>
    </location>
</feature>
<feature type="compositionally biased region" description="Basic and acidic residues" evidence="1">
    <location>
        <begin position="151"/>
        <end position="161"/>
    </location>
</feature>
<evidence type="ECO:0000313" key="3">
    <source>
        <dbReference type="Proteomes" id="UP001642720"/>
    </source>
</evidence>
<accession>A0ABY2HD27</accession>
<gene>
    <name evidence="2" type="ORF">CCMA1212_003174</name>
</gene>
<dbReference type="Proteomes" id="UP001642720">
    <property type="component" value="Unassembled WGS sequence"/>
</dbReference>
<evidence type="ECO:0000256" key="1">
    <source>
        <dbReference type="SAM" id="MobiDB-lite"/>
    </source>
</evidence>
<comment type="caution">
    <text evidence="2">The sequence shown here is derived from an EMBL/GenBank/DDBJ whole genome shotgun (WGS) entry which is preliminary data.</text>
</comment>
<proteinExistence type="predicted"/>
<feature type="region of interest" description="Disordered" evidence="1">
    <location>
        <begin position="137"/>
        <end position="161"/>
    </location>
</feature>
<feature type="compositionally biased region" description="Low complexity" evidence="1">
    <location>
        <begin position="24"/>
        <end position="33"/>
    </location>
</feature>
<reference evidence="2 3" key="1">
    <citation type="submission" date="2018-01" db="EMBL/GenBank/DDBJ databases">
        <title>Genome characterization of the sugarcane-associated fungus Trichoderma ghanense CCMA-1212 and their application in lignocelulose bioconversion.</title>
        <authorList>
            <person name="Steindorff A.S."/>
            <person name="Mendes T.D."/>
            <person name="Vilela E.S.D."/>
            <person name="Rodrigues D.S."/>
            <person name="Formighieri E.F."/>
            <person name="Melo I.S."/>
            <person name="Favaro L.C.L."/>
        </authorList>
    </citation>
    <scope>NUCLEOTIDE SEQUENCE [LARGE SCALE GENOMIC DNA]</scope>
    <source>
        <strain evidence="2 3">CCMA-1212</strain>
    </source>
</reference>
<protein>
    <submittedName>
        <fullName evidence="2">Uncharacterized protein</fullName>
    </submittedName>
</protein>
<dbReference type="RefSeq" id="XP_073561732.1">
    <property type="nucleotide sequence ID" value="XM_073700530.1"/>
</dbReference>
<dbReference type="EMBL" id="PPTA01000003">
    <property type="protein sequence ID" value="TFB05531.1"/>
    <property type="molecule type" value="Genomic_DNA"/>
</dbReference>
<organism evidence="2 3">
    <name type="scientific">Trichoderma ghanense</name>
    <dbReference type="NCBI Taxonomy" id="65468"/>
    <lineage>
        <taxon>Eukaryota</taxon>
        <taxon>Fungi</taxon>
        <taxon>Dikarya</taxon>
        <taxon>Ascomycota</taxon>
        <taxon>Pezizomycotina</taxon>
        <taxon>Sordariomycetes</taxon>
        <taxon>Hypocreomycetidae</taxon>
        <taxon>Hypocreales</taxon>
        <taxon>Hypocreaceae</taxon>
        <taxon>Trichoderma</taxon>
    </lineage>
</organism>
<feature type="compositionally biased region" description="Acidic residues" evidence="1">
    <location>
        <begin position="137"/>
        <end position="150"/>
    </location>
</feature>
<dbReference type="GeneID" id="300574980"/>
<feature type="compositionally biased region" description="Basic and acidic residues" evidence="1">
    <location>
        <begin position="48"/>
        <end position="60"/>
    </location>
</feature>
<evidence type="ECO:0000313" key="2">
    <source>
        <dbReference type="EMBL" id="TFB05531.1"/>
    </source>
</evidence>
<sequence>MSDRQSRYKSPAEHTRAPKRSNHPAASPSTASESSRRGDNRTGSASARAKEATDLGHGDGKQGAGKLIAPFKAFIGAAAKIAEEEASQQRWLARIQAGREALRARYLGESRTQGVTGLNEEATQCSISELSQLMEDVSLEDDGLESESADEEGKGKNKDDDWVVVQEDFDVLVFLDDG</sequence>